<dbReference type="InterPro" id="IPR007644">
    <property type="entry name" value="RNA_pol_bsu_protrusion"/>
</dbReference>
<dbReference type="GO" id="GO:0003899">
    <property type="term" value="F:DNA-directed RNA polymerase activity"/>
    <property type="evidence" value="ECO:0007669"/>
    <property type="project" value="UniProtKB-EC"/>
</dbReference>
<dbReference type="NCBIfam" id="NF007175">
    <property type="entry name" value="PRK09606.1"/>
    <property type="match status" value="1"/>
</dbReference>
<dbReference type="Proteomes" id="UP000663828">
    <property type="component" value="Unassembled WGS sequence"/>
</dbReference>
<dbReference type="FunFam" id="3.90.1100.10:FF:000021">
    <property type="entry name" value="DNA-directed RNA polymerase subunit beta"/>
    <property type="match status" value="1"/>
</dbReference>
<dbReference type="InterPro" id="IPR007642">
    <property type="entry name" value="RNA_pol_Rpb2_2"/>
</dbReference>
<sequence>MGVEQLAAPVKTIEDKWKLVPAFLKIKGLVKQHLDSFDYFVNTEIKKIMEANQEILIESDPSFYMRYLNIEVLSPSIEEGFNIVRPITPHECRLRDMSYSAPISVDIEYTRGNERVIRKGLTIGRLPIMLRSCKCVLYQKDEAEMAKMRECPLDPGGYFITRGTERVILIQEQISKNRMLIEKDSKDRFQCTVTSTTQQTKTKTGVYESKGRYFLAHNSLTDDIPIVVVFKAYGIQSDQEIAELVGFEDDILNCFSASIEECHRLGIFTQIQALKHISLRMKSSSKQFASNQSTRRNRIDEARELLAHIILAHVPVIEYDYKLKAVYTASMVRRVIQAQLGLVNMDDRDYYGNKRLELAGQLIAILFEDLFKRFNTELQKIANKTIPRQRAQQFDVAKHIRPDIITNGLVIAISTGNWTIKRFKMERHGVTHVLSRLSYVAGVGMMTMITSQFEKTRKVSGPRSLQPSQWGMLCPSDTPEGEGCGLVKNLALMTHITTDIEEEPLIRLAHNLGIEDITMMNGEEIYAKNMFIVMLNGNII</sequence>
<dbReference type="Pfam" id="PF04565">
    <property type="entry name" value="RNA_pol_Rpb2_3"/>
    <property type="match status" value="1"/>
</dbReference>
<feature type="domain" description="RNA polymerase beta subunit protrusion" evidence="10">
    <location>
        <begin position="28"/>
        <end position="406"/>
    </location>
</feature>
<keyword evidence="4" id="KW-0808">Transferase</keyword>
<dbReference type="InterPro" id="IPR007645">
    <property type="entry name" value="RNA_pol_Rpb2_3"/>
</dbReference>
<comment type="caution">
    <text evidence="12">The sequence shown here is derived from an EMBL/GenBank/DDBJ whole genome shotgun (WGS) entry which is preliminary data.</text>
</comment>
<name>A0A815NC69_ADIRI</name>
<evidence type="ECO:0000256" key="8">
    <source>
        <dbReference type="RuleBase" id="RU000434"/>
    </source>
</evidence>
<gene>
    <name evidence="12" type="ORF">XAT740_LOCUS35825</name>
    <name evidence="13" type="ORF">XAT740_LOCUS36003</name>
</gene>
<dbReference type="GO" id="GO:0000428">
    <property type="term" value="C:DNA-directed RNA polymerase complex"/>
    <property type="evidence" value="ECO:0007669"/>
    <property type="project" value="UniProtKB-KW"/>
</dbReference>
<dbReference type="EMBL" id="CAJNOR010003657">
    <property type="protein sequence ID" value="CAF1435213.1"/>
    <property type="molecule type" value="Genomic_DNA"/>
</dbReference>
<dbReference type="EMBL" id="CAJNOR010003626">
    <property type="protein sequence ID" value="CAF1431947.1"/>
    <property type="molecule type" value="Genomic_DNA"/>
</dbReference>
<dbReference type="Pfam" id="PF04561">
    <property type="entry name" value="RNA_pol_Rpb2_2"/>
    <property type="match status" value="1"/>
</dbReference>
<proteinExistence type="inferred from homology"/>
<comment type="catalytic activity">
    <reaction evidence="7">
        <text>RNA(n) + a ribonucleoside 5'-triphosphate = RNA(n+1) + diphosphate</text>
        <dbReference type="Rhea" id="RHEA:21248"/>
        <dbReference type="Rhea" id="RHEA-COMP:14527"/>
        <dbReference type="Rhea" id="RHEA-COMP:17342"/>
        <dbReference type="ChEBI" id="CHEBI:33019"/>
        <dbReference type="ChEBI" id="CHEBI:61557"/>
        <dbReference type="ChEBI" id="CHEBI:140395"/>
        <dbReference type="EC" id="2.7.7.6"/>
    </reaction>
</comment>
<organism evidence="12 14">
    <name type="scientific">Adineta ricciae</name>
    <name type="common">Rotifer</name>
    <dbReference type="NCBI Taxonomy" id="249248"/>
    <lineage>
        <taxon>Eukaryota</taxon>
        <taxon>Metazoa</taxon>
        <taxon>Spiralia</taxon>
        <taxon>Gnathifera</taxon>
        <taxon>Rotifera</taxon>
        <taxon>Eurotatoria</taxon>
        <taxon>Bdelloidea</taxon>
        <taxon>Adinetida</taxon>
        <taxon>Adinetidae</taxon>
        <taxon>Adineta</taxon>
    </lineage>
</organism>
<dbReference type="SUPFAM" id="SSF64484">
    <property type="entry name" value="beta and beta-prime subunits of DNA dependent RNA-polymerase"/>
    <property type="match status" value="1"/>
</dbReference>
<evidence type="ECO:0000256" key="2">
    <source>
        <dbReference type="ARBA" id="ARBA00012418"/>
    </source>
</evidence>
<evidence type="ECO:0000259" key="11">
    <source>
        <dbReference type="Pfam" id="PF04565"/>
    </source>
</evidence>
<dbReference type="PANTHER" id="PTHR20856">
    <property type="entry name" value="DNA-DIRECTED RNA POLYMERASE I SUBUNIT 2"/>
    <property type="match status" value="1"/>
</dbReference>
<evidence type="ECO:0000256" key="1">
    <source>
        <dbReference type="ARBA" id="ARBA00006835"/>
    </source>
</evidence>
<evidence type="ECO:0000259" key="9">
    <source>
        <dbReference type="Pfam" id="PF04561"/>
    </source>
</evidence>
<dbReference type="InterPro" id="IPR015712">
    <property type="entry name" value="DNA-dir_RNA_pol_su2"/>
</dbReference>
<dbReference type="EC" id="2.7.7.6" evidence="2"/>
<dbReference type="GO" id="GO:0003677">
    <property type="term" value="F:DNA binding"/>
    <property type="evidence" value="ECO:0007669"/>
    <property type="project" value="InterPro"/>
</dbReference>
<evidence type="ECO:0000259" key="10">
    <source>
        <dbReference type="Pfam" id="PF04563"/>
    </source>
</evidence>
<dbReference type="Gene3D" id="3.90.1100.10">
    <property type="match status" value="2"/>
</dbReference>
<evidence type="ECO:0000256" key="5">
    <source>
        <dbReference type="ARBA" id="ARBA00022695"/>
    </source>
</evidence>
<dbReference type="GO" id="GO:0032549">
    <property type="term" value="F:ribonucleoside binding"/>
    <property type="evidence" value="ECO:0007669"/>
    <property type="project" value="InterPro"/>
</dbReference>
<accession>A0A815NC69</accession>
<dbReference type="FunFam" id="3.90.1100.10:FF:000006">
    <property type="entry name" value="DNA-directed RNA polymerase subunit beta"/>
    <property type="match status" value="1"/>
</dbReference>
<comment type="similarity">
    <text evidence="1 8">Belongs to the RNA polymerase beta chain family.</text>
</comment>
<evidence type="ECO:0000313" key="13">
    <source>
        <dbReference type="EMBL" id="CAF1435213.1"/>
    </source>
</evidence>
<dbReference type="AlphaFoldDB" id="A0A815NC69"/>
<keyword evidence="14" id="KW-1185">Reference proteome</keyword>
<keyword evidence="3" id="KW-0240">DNA-directed RNA polymerase</keyword>
<evidence type="ECO:0000256" key="4">
    <source>
        <dbReference type="ARBA" id="ARBA00022679"/>
    </source>
</evidence>
<protein>
    <recommendedName>
        <fullName evidence="2">DNA-directed RNA polymerase</fullName>
        <ecNumber evidence="2">2.7.7.6</ecNumber>
    </recommendedName>
</protein>
<feature type="domain" description="RNA polymerase Rpb2" evidence="11">
    <location>
        <begin position="433"/>
        <end position="496"/>
    </location>
</feature>
<evidence type="ECO:0000313" key="14">
    <source>
        <dbReference type="Proteomes" id="UP000663828"/>
    </source>
</evidence>
<evidence type="ECO:0000256" key="3">
    <source>
        <dbReference type="ARBA" id="ARBA00022478"/>
    </source>
</evidence>
<reference evidence="12" key="1">
    <citation type="submission" date="2021-02" db="EMBL/GenBank/DDBJ databases">
        <authorList>
            <person name="Nowell W R."/>
        </authorList>
    </citation>
    <scope>NUCLEOTIDE SEQUENCE</scope>
</reference>
<evidence type="ECO:0000256" key="6">
    <source>
        <dbReference type="ARBA" id="ARBA00023163"/>
    </source>
</evidence>
<evidence type="ECO:0000313" key="12">
    <source>
        <dbReference type="EMBL" id="CAF1431947.1"/>
    </source>
</evidence>
<evidence type="ECO:0000256" key="7">
    <source>
        <dbReference type="ARBA" id="ARBA00048552"/>
    </source>
</evidence>
<keyword evidence="6" id="KW-0804">Transcription</keyword>
<keyword evidence="5" id="KW-0548">Nucleotidyltransferase</keyword>
<dbReference type="GO" id="GO:0006351">
    <property type="term" value="P:DNA-templated transcription"/>
    <property type="evidence" value="ECO:0007669"/>
    <property type="project" value="InterPro"/>
</dbReference>
<dbReference type="Pfam" id="PF04563">
    <property type="entry name" value="RNA_pol_Rpb2_1"/>
    <property type="match status" value="1"/>
</dbReference>
<feature type="domain" description="RNA polymerase Rpb2" evidence="9">
    <location>
        <begin position="177"/>
        <end position="357"/>
    </location>
</feature>
<feature type="non-terminal residue" evidence="12">
    <location>
        <position position="1"/>
    </location>
</feature>